<dbReference type="InterPro" id="IPR001353">
    <property type="entry name" value="Proteasome_sua/b"/>
</dbReference>
<dbReference type="SUPFAM" id="SSF56235">
    <property type="entry name" value="N-terminal nucleophile aminohydrolases (Ntn hydrolases)"/>
    <property type="match status" value="1"/>
</dbReference>
<dbReference type="Pfam" id="PF00227">
    <property type="entry name" value="Proteasome"/>
    <property type="match status" value="1"/>
</dbReference>
<reference evidence="1 2" key="1">
    <citation type="journal article" date="2015" name="Genome Biol. Evol.">
        <title>Phylogenomic analyses indicate that early fungi evolved digesting cell walls of algal ancestors of land plants.</title>
        <authorList>
            <person name="Chang Y."/>
            <person name="Wang S."/>
            <person name="Sekimoto S."/>
            <person name="Aerts A.L."/>
            <person name="Choi C."/>
            <person name="Clum A."/>
            <person name="LaButti K.M."/>
            <person name="Lindquist E.A."/>
            <person name="Yee Ngan C."/>
            <person name="Ohm R.A."/>
            <person name="Salamov A.A."/>
            <person name="Grigoriev I.V."/>
            <person name="Spatafora J.W."/>
            <person name="Berbee M.L."/>
        </authorList>
    </citation>
    <scope>NUCLEOTIDE SEQUENCE [LARGE SCALE GENOMIC DNA]</scope>
    <source>
        <strain evidence="1 2">NRRL 28638</strain>
    </source>
</reference>
<dbReference type="GO" id="GO:0051603">
    <property type="term" value="P:proteolysis involved in protein catabolic process"/>
    <property type="evidence" value="ECO:0007669"/>
    <property type="project" value="InterPro"/>
</dbReference>
<dbReference type="InterPro" id="IPR029055">
    <property type="entry name" value="Ntn_hydrolases_N"/>
</dbReference>
<dbReference type="OrthoDB" id="268428at2759"/>
<dbReference type="Gene3D" id="3.60.20.10">
    <property type="entry name" value="Glutamine Phosphoribosylpyrophosphate, subunit 1, domain 1"/>
    <property type="match status" value="1"/>
</dbReference>
<name>A0A137PFR9_CONC2</name>
<sequence length="95" mass="10762">MLIGGWSKVEGPKLYWLDYLGSSASVPFAAHGYGAYYVLSLMDRHYHPDLTVEEAKVLMGKCLKELQTRFIINLPNFKFKLVDSTGTHEVEITPQ</sequence>
<dbReference type="Proteomes" id="UP000070444">
    <property type="component" value="Unassembled WGS sequence"/>
</dbReference>
<evidence type="ECO:0000313" key="2">
    <source>
        <dbReference type="Proteomes" id="UP000070444"/>
    </source>
</evidence>
<dbReference type="STRING" id="796925.A0A137PFR9"/>
<dbReference type="OMA" id="DSTGTHE"/>
<proteinExistence type="predicted"/>
<accession>A0A137PFR9</accession>
<protein>
    <submittedName>
        <fullName evidence="1">Proteasome-domain-containing protein</fullName>
    </submittedName>
</protein>
<dbReference type="GO" id="GO:0005839">
    <property type="term" value="C:proteasome core complex"/>
    <property type="evidence" value="ECO:0007669"/>
    <property type="project" value="InterPro"/>
</dbReference>
<keyword evidence="2" id="KW-1185">Reference proteome</keyword>
<organism evidence="1 2">
    <name type="scientific">Conidiobolus coronatus (strain ATCC 28846 / CBS 209.66 / NRRL 28638)</name>
    <name type="common">Delacroixia coronata</name>
    <dbReference type="NCBI Taxonomy" id="796925"/>
    <lineage>
        <taxon>Eukaryota</taxon>
        <taxon>Fungi</taxon>
        <taxon>Fungi incertae sedis</taxon>
        <taxon>Zoopagomycota</taxon>
        <taxon>Entomophthoromycotina</taxon>
        <taxon>Entomophthoromycetes</taxon>
        <taxon>Entomophthorales</taxon>
        <taxon>Ancylistaceae</taxon>
        <taxon>Conidiobolus</taxon>
    </lineage>
</organism>
<gene>
    <name evidence="1" type="ORF">CONCODRAFT_77135</name>
</gene>
<evidence type="ECO:0000313" key="1">
    <source>
        <dbReference type="EMBL" id="KXN73844.1"/>
    </source>
</evidence>
<keyword evidence="1" id="KW-0647">Proteasome</keyword>
<dbReference type="AlphaFoldDB" id="A0A137PFR9"/>
<dbReference type="EMBL" id="KQ964430">
    <property type="protein sequence ID" value="KXN73844.1"/>
    <property type="molecule type" value="Genomic_DNA"/>
</dbReference>